<keyword evidence="2" id="KW-1185">Reference proteome</keyword>
<dbReference type="Proteomes" id="UP000321424">
    <property type="component" value="Unassembled WGS sequence"/>
</dbReference>
<dbReference type="AlphaFoldDB" id="A0A511MBS3"/>
<evidence type="ECO:0000313" key="2">
    <source>
        <dbReference type="Proteomes" id="UP000321424"/>
    </source>
</evidence>
<accession>A0A511MBS3</accession>
<sequence length="255" mass="28524">MPENEQSEDVTVAVPAADAIAFTELANVTVRESLTAQHLWAALHFARLCDEREAEVTQAASGKVDFPHRSYAMASVKFAASFLESLVNELFSDAADQYMSTNTARMRVFTPQVITTLATLWDETEVRKKKQYLQLFEKYQQALGIAGVALFAKADPIYSSAQSMIYLRNQLVHFKVGWQKVGVPQNQASEIERRLKPEFLGNRQPIGMPWFPNKCLGAGCAQWACTTATVFADEWLARMALPQDYKQTLCDFGAP</sequence>
<evidence type="ECO:0000313" key="1">
    <source>
        <dbReference type="EMBL" id="GEM38113.1"/>
    </source>
</evidence>
<protein>
    <submittedName>
        <fullName evidence="1">Uncharacterized protein</fullName>
    </submittedName>
</protein>
<dbReference type="OrthoDB" id="3696550at2"/>
<dbReference type="EMBL" id="BJXA01000014">
    <property type="protein sequence ID" value="GEM38113.1"/>
    <property type="molecule type" value="Genomic_DNA"/>
</dbReference>
<proteinExistence type="predicted"/>
<comment type="caution">
    <text evidence="1">The sequence shown here is derived from an EMBL/GenBank/DDBJ whole genome shotgun (WGS) entry which is preliminary data.</text>
</comment>
<dbReference type="RefSeq" id="WP_147130172.1">
    <property type="nucleotide sequence ID" value="NZ_BJXA01000014.1"/>
</dbReference>
<organism evidence="1 2">
    <name type="scientific">Nocardia ninae NBRC 108245</name>
    <dbReference type="NCBI Taxonomy" id="1210091"/>
    <lineage>
        <taxon>Bacteria</taxon>
        <taxon>Bacillati</taxon>
        <taxon>Actinomycetota</taxon>
        <taxon>Actinomycetes</taxon>
        <taxon>Mycobacteriales</taxon>
        <taxon>Nocardiaceae</taxon>
        <taxon>Nocardia</taxon>
    </lineage>
</organism>
<name>A0A511MBS3_9NOCA</name>
<gene>
    <name evidence="1" type="ORF">NN4_26320</name>
</gene>
<reference evidence="1 2" key="1">
    <citation type="submission" date="2019-07" db="EMBL/GenBank/DDBJ databases">
        <title>Whole genome shotgun sequence of Nocardia ninae NBRC 108245.</title>
        <authorList>
            <person name="Hosoyama A."/>
            <person name="Uohara A."/>
            <person name="Ohji S."/>
            <person name="Ichikawa N."/>
        </authorList>
    </citation>
    <scope>NUCLEOTIDE SEQUENCE [LARGE SCALE GENOMIC DNA]</scope>
    <source>
        <strain evidence="1 2">NBRC 108245</strain>
    </source>
</reference>